<dbReference type="InterPro" id="IPR012592">
    <property type="entry name" value="PROCN"/>
</dbReference>
<feature type="chain" id="PRO_5042073117" description="PROCN domain-containing protein" evidence="1">
    <location>
        <begin position="20"/>
        <end position="126"/>
    </location>
</feature>
<organism evidence="3 4">
    <name type="scientific">Heracleum sosnowskyi</name>
    <dbReference type="NCBI Taxonomy" id="360622"/>
    <lineage>
        <taxon>Eukaryota</taxon>
        <taxon>Viridiplantae</taxon>
        <taxon>Streptophyta</taxon>
        <taxon>Embryophyta</taxon>
        <taxon>Tracheophyta</taxon>
        <taxon>Spermatophyta</taxon>
        <taxon>Magnoliopsida</taxon>
        <taxon>eudicotyledons</taxon>
        <taxon>Gunneridae</taxon>
        <taxon>Pentapetalae</taxon>
        <taxon>asterids</taxon>
        <taxon>campanulids</taxon>
        <taxon>Apiales</taxon>
        <taxon>Apiaceae</taxon>
        <taxon>Apioideae</taxon>
        <taxon>apioid superclade</taxon>
        <taxon>Tordylieae</taxon>
        <taxon>Tordyliinae</taxon>
        <taxon>Heracleum</taxon>
    </lineage>
</organism>
<evidence type="ECO:0000256" key="1">
    <source>
        <dbReference type="SAM" id="SignalP"/>
    </source>
</evidence>
<evidence type="ECO:0000313" key="3">
    <source>
        <dbReference type="EMBL" id="KAK1362967.1"/>
    </source>
</evidence>
<keyword evidence="1" id="KW-0732">Signal</keyword>
<gene>
    <name evidence="3" type="ORF">POM88_038528</name>
</gene>
<dbReference type="EMBL" id="JAUIZM010000009">
    <property type="protein sequence ID" value="KAK1362967.1"/>
    <property type="molecule type" value="Genomic_DNA"/>
</dbReference>
<comment type="caution">
    <text evidence="3">The sequence shown here is derived from an EMBL/GenBank/DDBJ whole genome shotgun (WGS) entry which is preliminary data.</text>
</comment>
<dbReference type="GO" id="GO:0030619">
    <property type="term" value="F:U1 snRNA binding"/>
    <property type="evidence" value="ECO:0007669"/>
    <property type="project" value="TreeGrafter"/>
</dbReference>
<protein>
    <recommendedName>
        <fullName evidence="2">PROCN domain-containing protein</fullName>
    </recommendedName>
</protein>
<reference evidence="3" key="2">
    <citation type="submission" date="2023-05" db="EMBL/GenBank/DDBJ databases">
        <authorList>
            <person name="Schelkunov M.I."/>
        </authorList>
    </citation>
    <scope>NUCLEOTIDE SEQUENCE</scope>
    <source>
        <strain evidence="3">Hsosn_3</strain>
        <tissue evidence="3">Leaf</tissue>
    </source>
</reference>
<proteinExistence type="predicted"/>
<dbReference type="GO" id="GO:0030623">
    <property type="term" value="F:U5 snRNA binding"/>
    <property type="evidence" value="ECO:0007669"/>
    <property type="project" value="TreeGrafter"/>
</dbReference>
<sequence length="126" mass="14432">MSLLILNLFLFAYLHKYGSKLGLFDKELQMTGSEVHRLTPNVIALGVFDQEVPCTAFLKEDIKQNKIRISLQHQGEACHCLKPPRKRPGLPVPIENTILCYVESKADWWTNVAHYTREPIRRGATN</sequence>
<dbReference type="PANTHER" id="PTHR11140">
    <property type="entry name" value="PRE-MRNA SPLICING FACTOR PRP8"/>
    <property type="match status" value="1"/>
</dbReference>
<reference evidence="3" key="1">
    <citation type="submission" date="2023-02" db="EMBL/GenBank/DDBJ databases">
        <title>Genome of toxic invasive species Heracleum sosnowskyi carries increased number of genes despite the absence of recent whole-genome duplications.</title>
        <authorList>
            <person name="Schelkunov M."/>
            <person name="Shtratnikova V."/>
            <person name="Makarenko M."/>
            <person name="Klepikova A."/>
            <person name="Omelchenko D."/>
            <person name="Novikova G."/>
            <person name="Obukhova E."/>
            <person name="Bogdanov V."/>
            <person name="Penin A."/>
            <person name="Logacheva M."/>
        </authorList>
    </citation>
    <scope>NUCLEOTIDE SEQUENCE</scope>
    <source>
        <strain evidence="3">Hsosn_3</strain>
        <tissue evidence="3">Leaf</tissue>
    </source>
</reference>
<evidence type="ECO:0000259" key="2">
    <source>
        <dbReference type="Pfam" id="PF08083"/>
    </source>
</evidence>
<dbReference type="GO" id="GO:0097157">
    <property type="term" value="F:pre-mRNA intronic binding"/>
    <property type="evidence" value="ECO:0007669"/>
    <property type="project" value="TreeGrafter"/>
</dbReference>
<dbReference type="InterPro" id="IPR027652">
    <property type="entry name" value="PRP8"/>
</dbReference>
<evidence type="ECO:0000313" key="4">
    <source>
        <dbReference type="Proteomes" id="UP001237642"/>
    </source>
</evidence>
<dbReference type="Pfam" id="PF08083">
    <property type="entry name" value="PROCN"/>
    <property type="match status" value="1"/>
</dbReference>
<dbReference type="AlphaFoldDB" id="A0AAD8HB82"/>
<keyword evidence="4" id="KW-1185">Reference proteome</keyword>
<dbReference type="GO" id="GO:0005682">
    <property type="term" value="C:U5 snRNP"/>
    <property type="evidence" value="ECO:0007669"/>
    <property type="project" value="TreeGrafter"/>
</dbReference>
<dbReference type="GO" id="GO:0017070">
    <property type="term" value="F:U6 snRNA binding"/>
    <property type="evidence" value="ECO:0007669"/>
    <property type="project" value="TreeGrafter"/>
</dbReference>
<feature type="domain" description="PROCN" evidence="2">
    <location>
        <begin position="57"/>
        <end position="125"/>
    </location>
</feature>
<name>A0AAD8HB82_9APIA</name>
<feature type="signal peptide" evidence="1">
    <location>
        <begin position="1"/>
        <end position="19"/>
    </location>
</feature>
<dbReference type="GO" id="GO:0030620">
    <property type="term" value="F:U2 snRNA binding"/>
    <property type="evidence" value="ECO:0007669"/>
    <property type="project" value="TreeGrafter"/>
</dbReference>
<dbReference type="GO" id="GO:0000244">
    <property type="term" value="P:spliceosomal tri-snRNP complex assembly"/>
    <property type="evidence" value="ECO:0007669"/>
    <property type="project" value="TreeGrafter"/>
</dbReference>
<accession>A0AAD8HB82</accession>
<dbReference type="GO" id="GO:0071013">
    <property type="term" value="C:catalytic step 2 spliceosome"/>
    <property type="evidence" value="ECO:0007669"/>
    <property type="project" value="TreeGrafter"/>
</dbReference>
<dbReference type="Proteomes" id="UP001237642">
    <property type="component" value="Unassembled WGS sequence"/>
</dbReference>
<dbReference type="PANTHER" id="PTHR11140:SF0">
    <property type="entry name" value="PRE-MRNA-PROCESSING-SPLICING FACTOR 8"/>
    <property type="match status" value="1"/>
</dbReference>